<dbReference type="GO" id="GO:0050830">
    <property type="term" value="P:defense response to Gram-positive bacterium"/>
    <property type="evidence" value="ECO:0007669"/>
    <property type="project" value="TreeGrafter"/>
</dbReference>
<evidence type="ECO:0000313" key="7">
    <source>
        <dbReference type="Ensembl" id="ENSOABP00000021056.2"/>
    </source>
</evidence>
<sequence length="146" mass="16857">MVQCTRLLLLLLLSTAVFSQTYDDFIKKHTLVMAKNNKDCDTLMKAVNDLENSKKKTPGKCKEMNTFIDESNEQKIQNMCKGDSDNKFVDLPDDLPYFDCVIKDKNEPCSYRQINPKKRIKCEKSKDILPVHLEAVQKKTQQLIPV</sequence>
<dbReference type="AlphaFoldDB" id="A0A668T3Z3"/>
<dbReference type="GO" id="GO:0003676">
    <property type="term" value="F:nucleic acid binding"/>
    <property type="evidence" value="ECO:0007669"/>
    <property type="project" value="InterPro"/>
</dbReference>
<feature type="chain" id="PRO_5044045170" description="Ribonuclease A-domain domain-containing protein" evidence="5">
    <location>
        <begin position="20"/>
        <end position="146"/>
    </location>
</feature>
<name>A0A668T3Z3_OREAU</name>
<protein>
    <recommendedName>
        <fullName evidence="6">Ribonuclease A-domain domain-containing protein</fullName>
    </recommendedName>
</protein>
<keyword evidence="3 5" id="KW-0255">Endonuclease</keyword>
<dbReference type="Proteomes" id="UP000472276">
    <property type="component" value="Unassembled WGS sequence"/>
</dbReference>
<dbReference type="Gene3D" id="3.10.130.10">
    <property type="entry name" value="Ribonuclease A-like domain"/>
    <property type="match status" value="1"/>
</dbReference>
<evidence type="ECO:0000313" key="8">
    <source>
        <dbReference type="Proteomes" id="UP000472276"/>
    </source>
</evidence>
<keyword evidence="2 5" id="KW-0540">Nuclease</keyword>
<keyword evidence="8" id="KW-1185">Reference proteome</keyword>
<dbReference type="PROSITE" id="PS00127">
    <property type="entry name" value="RNASE_PANCREATIC"/>
    <property type="match status" value="1"/>
</dbReference>
<dbReference type="GO" id="GO:0004540">
    <property type="term" value="F:RNA nuclease activity"/>
    <property type="evidence" value="ECO:0007669"/>
    <property type="project" value="TreeGrafter"/>
</dbReference>
<dbReference type="Ensembl" id="ENSOABT00000021678.2">
    <property type="protein sequence ID" value="ENSOABP00000021056.2"/>
    <property type="gene ID" value="ENSOABG00000010189.2"/>
</dbReference>
<evidence type="ECO:0000256" key="1">
    <source>
        <dbReference type="ARBA" id="ARBA00005600"/>
    </source>
</evidence>
<dbReference type="GO" id="GO:0016787">
    <property type="term" value="F:hydrolase activity"/>
    <property type="evidence" value="ECO:0007669"/>
    <property type="project" value="UniProtKB-KW"/>
</dbReference>
<evidence type="ECO:0000256" key="4">
    <source>
        <dbReference type="ARBA" id="ARBA00022801"/>
    </source>
</evidence>
<organism evidence="7 8">
    <name type="scientific">Oreochromis aureus</name>
    <name type="common">Israeli tilapia</name>
    <name type="synonym">Chromis aureus</name>
    <dbReference type="NCBI Taxonomy" id="47969"/>
    <lineage>
        <taxon>Eukaryota</taxon>
        <taxon>Metazoa</taxon>
        <taxon>Chordata</taxon>
        <taxon>Craniata</taxon>
        <taxon>Vertebrata</taxon>
        <taxon>Euteleostomi</taxon>
        <taxon>Actinopterygii</taxon>
        <taxon>Neopterygii</taxon>
        <taxon>Teleostei</taxon>
        <taxon>Neoteleostei</taxon>
        <taxon>Acanthomorphata</taxon>
        <taxon>Ovalentaria</taxon>
        <taxon>Cichlomorphae</taxon>
        <taxon>Cichliformes</taxon>
        <taxon>Cichlidae</taxon>
        <taxon>African cichlids</taxon>
        <taxon>Pseudocrenilabrinae</taxon>
        <taxon>Oreochromini</taxon>
        <taxon>Oreochromis</taxon>
    </lineage>
</organism>
<dbReference type="PANTHER" id="PTHR11437:SF66">
    <property type="entry name" value="RNASE 3"/>
    <property type="match status" value="1"/>
</dbReference>
<evidence type="ECO:0000256" key="2">
    <source>
        <dbReference type="ARBA" id="ARBA00022722"/>
    </source>
</evidence>
<dbReference type="GO" id="GO:0004519">
    <property type="term" value="F:endonuclease activity"/>
    <property type="evidence" value="ECO:0007669"/>
    <property type="project" value="UniProtKB-KW"/>
</dbReference>
<evidence type="ECO:0000259" key="6">
    <source>
        <dbReference type="SMART" id="SM00092"/>
    </source>
</evidence>
<dbReference type="PANTHER" id="PTHR11437">
    <property type="entry name" value="RIBONUCLEASE"/>
    <property type="match status" value="1"/>
</dbReference>
<dbReference type="InterPro" id="IPR036816">
    <property type="entry name" value="RNaseA-like_dom_sf"/>
</dbReference>
<dbReference type="SUPFAM" id="SSF54076">
    <property type="entry name" value="RNase A-like"/>
    <property type="match status" value="1"/>
</dbReference>
<dbReference type="InterPro" id="IPR001427">
    <property type="entry name" value="RNaseA"/>
</dbReference>
<evidence type="ECO:0000256" key="5">
    <source>
        <dbReference type="RuleBase" id="RU000651"/>
    </source>
</evidence>
<dbReference type="InterPro" id="IPR023412">
    <property type="entry name" value="RNaseA_domain"/>
</dbReference>
<keyword evidence="5" id="KW-0732">Signal</keyword>
<reference evidence="7" key="1">
    <citation type="submission" date="2025-08" db="UniProtKB">
        <authorList>
            <consortium name="Ensembl"/>
        </authorList>
    </citation>
    <scope>IDENTIFICATION</scope>
</reference>
<comment type="similarity">
    <text evidence="1 5">Belongs to the pancreatic ribonuclease family.</text>
</comment>
<dbReference type="Pfam" id="PF00074">
    <property type="entry name" value="RnaseA"/>
    <property type="match status" value="1"/>
</dbReference>
<keyword evidence="4 5" id="KW-0378">Hydrolase</keyword>
<dbReference type="InterPro" id="IPR023411">
    <property type="entry name" value="RNaseA_AS"/>
</dbReference>
<dbReference type="OMA" id="CDTLMKA"/>
<proteinExistence type="inferred from homology"/>
<feature type="signal peptide" evidence="5">
    <location>
        <begin position="1"/>
        <end position="19"/>
    </location>
</feature>
<accession>A0A668T3Z3</accession>
<reference evidence="7" key="2">
    <citation type="submission" date="2025-09" db="UniProtKB">
        <authorList>
            <consortium name="Ensembl"/>
        </authorList>
    </citation>
    <scope>IDENTIFICATION</scope>
</reference>
<feature type="domain" description="Ribonuclease A-domain" evidence="6">
    <location>
        <begin position="18"/>
        <end position="137"/>
    </location>
</feature>
<dbReference type="SMART" id="SM00092">
    <property type="entry name" value="RNAse_Pc"/>
    <property type="match status" value="1"/>
</dbReference>
<evidence type="ECO:0000256" key="3">
    <source>
        <dbReference type="ARBA" id="ARBA00022759"/>
    </source>
</evidence>